<evidence type="ECO:0000256" key="2">
    <source>
        <dbReference type="ARBA" id="ARBA00004687"/>
    </source>
</evidence>
<dbReference type="InterPro" id="IPR019540">
    <property type="entry name" value="PtdIno-glycan_biosynth_class_S"/>
</dbReference>
<dbReference type="UniPathway" id="UPA00196"/>
<proteinExistence type="inferred from homology"/>
<evidence type="ECO:0008006" key="14">
    <source>
        <dbReference type="Google" id="ProtNLM"/>
    </source>
</evidence>
<evidence type="ECO:0000256" key="9">
    <source>
        <dbReference type="ARBA" id="ARBA00023180"/>
    </source>
</evidence>
<evidence type="ECO:0000256" key="4">
    <source>
        <dbReference type="ARBA" id="ARBA00022502"/>
    </source>
</evidence>
<dbReference type="GO" id="GO:0016255">
    <property type="term" value="P:attachment of GPI anchor to protein"/>
    <property type="evidence" value="ECO:0007669"/>
    <property type="project" value="InterPro"/>
</dbReference>
<comment type="caution">
    <text evidence="12">The sequence shown here is derived from an EMBL/GenBank/DDBJ whole genome shotgun (WGS) entry which is preliminary data.</text>
</comment>
<dbReference type="STRING" id="741276.A0A2S5BDQ4"/>
<evidence type="ECO:0000256" key="6">
    <source>
        <dbReference type="ARBA" id="ARBA00022824"/>
    </source>
</evidence>
<keyword evidence="6" id="KW-0256">Endoplasmic reticulum</keyword>
<keyword evidence="4" id="KW-0337">GPI-anchor biosynthesis</keyword>
<feature type="compositionally biased region" description="Basic residues" evidence="10">
    <location>
        <begin position="433"/>
        <end position="442"/>
    </location>
</feature>
<organism evidence="12 13">
    <name type="scientific">Rhodotorula taiwanensis</name>
    <dbReference type="NCBI Taxonomy" id="741276"/>
    <lineage>
        <taxon>Eukaryota</taxon>
        <taxon>Fungi</taxon>
        <taxon>Dikarya</taxon>
        <taxon>Basidiomycota</taxon>
        <taxon>Pucciniomycotina</taxon>
        <taxon>Microbotryomycetes</taxon>
        <taxon>Sporidiobolales</taxon>
        <taxon>Sporidiobolaceae</taxon>
        <taxon>Rhodotorula</taxon>
    </lineage>
</organism>
<evidence type="ECO:0000256" key="8">
    <source>
        <dbReference type="ARBA" id="ARBA00023136"/>
    </source>
</evidence>
<comment type="subcellular location">
    <subcellularLocation>
        <location evidence="1">Endoplasmic reticulum membrane</location>
        <topology evidence="1">Multi-pass membrane protein</topology>
    </subcellularLocation>
</comment>
<feature type="transmembrane region" description="Helical" evidence="11">
    <location>
        <begin position="406"/>
        <end position="425"/>
    </location>
</feature>
<dbReference type="Proteomes" id="UP000237144">
    <property type="component" value="Unassembled WGS sequence"/>
</dbReference>
<evidence type="ECO:0000256" key="5">
    <source>
        <dbReference type="ARBA" id="ARBA00022692"/>
    </source>
</evidence>
<protein>
    <recommendedName>
        <fullName evidence="14">GPI transamidase component PIG-S</fullName>
    </recommendedName>
</protein>
<dbReference type="GO" id="GO:0042765">
    <property type="term" value="C:GPI-anchor transamidase complex"/>
    <property type="evidence" value="ECO:0007669"/>
    <property type="project" value="InterPro"/>
</dbReference>
<keyword evidence="7 11" id="KW-1133">Transmembrane helix</keyword>
<dbReference type="OrthoDB" id="28748at2759"/>
<feature type="region of interest" description="Disordered" evidence="10">
    <location>
        <begin position="1"/>
        <end position="25"/>
    </location>
</feature>
<keyword evidence="5 11" id="KW-0812">Transmembrane</keyword>
<reference evidence="12 13" key="1">
    <citation type="journal article" date="2018" name="Front. Microbiol.">
        <title>Prospects for Fungal Bioremediation of Acidic Radioactive Waste Sites: Characterization and Genome Sequence of Rhodotorula taiwanensis MD1149.</title>
        <authorList>
            <person name="Tkavc R."/>
            <person name="Matrosova V.Y."/>
            <person name="Grichenko O.E."/>
            <person name="Gostincar C."/>
            <person name="Volpe R.P."/>
            <person name="Klimenkova P."/>
            <person name="Gaidamakova E.K."/>
            <person name="Zhou C.E."/>
            <person name="Stewart B.J."/>
            <person name="Lyman M.G."/>
            <person name="Malfatti S.A."/>
            <person name="Rubinfeld B."/>
            <person name="Courtot M."/>
            <person name="Singh J."/>
            <person name="Dalgard C.L."/>
            <person name="Hamilton T."/>
            <person name="Frey K.G."/>
            <person name="Gunde-Cimerman N."/>
            <person name="Dugan L."/>
            <person name="Daly M.J."/>
        </authorList>
    </citation>
    <scope>NUCLEOTIDE SEQUENCE [LARGE SCALE GENOMIC DNA]</scope>
    <source>
        <strain evidence="12 13">MD1149</strain>
    </source>
</reference>
<evidence type="ECO:0000256" key="10">
    <source>
        <dbReference type="SAM" id="MobiDB-lite"/>
    </source>
</evidence>
<evidence type="ECO:0000256" key="1">
    <source>
        <dbReference type="ARBA" id="ARBA00004477"/>
    </source>
</evidence>
<keyword evidence="9" id="KW-0325">Glycoprotein</keyword>
<gene>
    <name evidence="12" type="ORF">BMF94_2161</name>
</gene>
<comment type="pathway">
    <text evidence="2">Glycolipid biosynthesis; glycosylphosphatidylinositol-anchor biosynthesis.</text>
</comment>
<dbReference type="PANTHER" id="PTHR21072:SF13">
    <property type="entry name" value="GPI TRANSAMIDASE COMPONENT PIG-S"/>
    <property type="match status" value="1"/>
</dbReference>
<keyword evidence="13" id="KW-1185">Reference proteome</keyword>
<evidence type="ECO:0000256" key="7">
    <source>
        <dbReference type="ARBA" id="ARBA00022989"/>
    </source>
</evidence>
<keyword evidence="8 11" id="KW-0472">Membrane</keyword>
<name>A0A2S5BDQ4_9BASI</name>
<comment type="similarity">
    <text evidence="3">Belongs to the PIGS family.</text>
</comment>
<sequence length="460" mass="50286">MADTVKGPEPLTRVPEGPTPVAVPDDPSSRMTILASIWAIALLLGVPLWWRTTALERRTLPESRIQTWEANYRDRIPFLDRLSGKSLFKGLLPSAVTITDLSRPEDPTDGSAAAKFSRQYKLAFTLLNEDSTLGNAVLGWDAPALLQNSVVPLLDSLAPLHNFTVETQVQYFAPLAIEVHRADGQEGTYVDEADLRAFVNNAEWNLATGDTLDPVLQFLLFVPSAEHRPLRIRKHDGHYAPPAFISPQRGGVVIYNPPAPAHEQPPSIPLDLPTAALLPSFRTFERQLRTLLDVSVLVSSTSPIGARLSPAEVDAVALRRLRKAADDTVETLAATVRLASEIQNMRINGDVQQRVSAALDQLDEAASSDSVLVALSHVAAAQSLASRAYFDPSMMGMLYFPDEHKYAVYTPLFGPVAVPLVLALLKELKQRRYERKRGKKRPAGGTAGADEAEPPQPKLA</sequence>
<feature type="region of interest" description="Disordered" evidence="10">
    <location>
        <begin position="433"/>
        <end position="460"/>
    </location>
</feature>
<dbReference type="AlphaFoldDB" id="A0A2S5BDQ4"/>
<dbReference type="EMBL" id="PJQD01000021">
    <property type="protein sequence ID" value="POY74888.1"/>
    <property type="molecule type" value="Genomic_DNA"/>
</dbReference>
<accession>A0A2S5BDQ4</accession>
<dbReference type="Pfam" id="PF10510">
    <property type="entry name" value="PIG-S"/>
    <property type="match status" value="2"/>
</dbReference>
<evidence type="ECO:0000256" key="11">
    <source>
        <dbReference type="SAM" id="Phobius"/>
    </source>
</evidence>
<evidence type="ECO:0000313" key="13">
    <source>
        <dbReference type="Proteomes" id="UP000237144"/>
    </source>
</evidence>
<dbReference type="GO" id="GO:0006506">
    <property type="term" value="P:GPI anchor biosynthetic process"/>
    <property type="evidence" value="ECO:0007669"/>
    <property type="project" value="UniProtKB-UniPathway"/>
</dbReference>
<dbReference type="PANTHER" id="PTHR21072">
    <property type="entry name" value="GPI TRANSAMIDASE COMPONENT PIG-S"/>
    <property type="match status" value="1"/>
</dbReference>
<evidence type="ECO:0000256" key="3">
    <source>
        <dbReference type="ARBA" id="ARBA00005316"/>
    </source>
</evidence>
<evidence type="ECO:0000313" key="12">
    <source>
        <dbReference type="EMBL" id="POY74888.1"/>
    </source>
</evidence>